<dbReference type="EnsemblMetazoa" id="tetur01g11260.1">
    <property type="protein sequence ID" value="tetur01g11260.1"/>
    <property type="gene ID" value="tetur01g11260"/>
</dbReference>
<evidence type="ECO:0000256" key="5">
    <source>
        <dbReference type="ARBA" id="ARBA00008247"/>
    </source>
</evidence>
<evidence type="ECO:0000313" key="21">
    <source>
        <dbReference type="Proteomes" id="UP000015104"/>
    </source>
</evidence>
<evidence type="ECO:0000313" key="20">
    <source>
        <dbReference type="EnsemblMetazoa" id="tetur01g11260.1"/>
    </source>
</evidence>
<feature type="transmembrane region" description="Helical" evidence="19">
    <location>
        <begin position="78"/>
        <end position="96"/>
    </location>
</feature>
<dbReference type="KEGG" id="tut:107365901"/>
<evidence type="ECO:0000256" key="13">
    <source>
        <dbReference type="ARBA" id="ARBA00022989"/>
    </source>
</evidence>
<comment type="pathway">
    <text evidence="4">Carotenoid biosynthesis; phytoene biosynthesis; all-trans-phytoene from geranylgeranyl diphosphate: step 1/1.</text>
</comment>
<comment type="catalytic activity">
    <reaction evidence="17">
        <text>gamma-carotene = all-trans-beta-carotene</text>
        <dbReference type="Rhea" id="RHEA:32239"/>
        <dbReference type="ChEBI" id="CHEBI:17579"/>
        <dbReference type="ChEBI" id="CHEBI:27740"/>
        <dbReference type="EC" id="5.5.1.19"/>
    </reaction>
</comment>
<dbReference type="OrthoDB" id="6490869at2759"/>
<evidence type="ECO:0000256" key="18">
    <source>
        <dbReference type="ARBA" id="ARBA00029335"/>
    </source>
</evidence>
<keyword evidence="10" id="KW-0808">Transferase</keyword>
<dbReference type="EC" id="2.5.1.32" evidence="8"/>
<keyword evidence="13 19" id="KW-1133">Transmembrane helix</keyword>
<feature type="transmembrane region" description="Helical" evidence="19">
    <location>
        <begin position="117"/>
        <end position="134"/>
    </location>
</feature>
<proteinExistence type="inferred from homology"/>
<comment type="catalytic activity">
    <reaction evidence="18">
        <text>all-trans-lycopene = gamma-carotene</text>
        <dbReference type="Rhea" id="RHEA:32219"/>
        <dbReference type="ChEBI" id="CHEBI:15948"/>
        <dbReference type="ChEBI" id="CHEBI:27740"/>
        <dbReference type="EC" id="5.5.1.19"/>
    </reaction>
</comment>
<dbReference type="PROSITE" id="PS01045">
    <property type="entry name" value="SQUALEN_PHYTOEN_SYN_2"/>
    <property type="match status" value="1"/>
</dbReference>
<evidence type="ECO:0000256" key="12">
    <source>
        <dbReference type="ARBA" id="ARBA00022746"/>
    </source>
</evidence>
<sequence length="618" mass="71475">MWTYLDVHLYLTLPIIALEYSLLRPFLNVHEFIKIAFICSNAMIYTVPWDNYIVYNEAWSYPIDRVLGVIGWVPYEEYAFFIIQTVLTSFWTILWMRWSIPCLHLNFNRFTFNCARWLPMIALISLTYLGFNLGTPGSKTFYMGALLWWICPVICFLWFGAGNYFLSQWKFSLTSFIVPSIYLCWVDTFSLRQGIWHINEATSLEWFVVPDLPIEEATFFTVVNLLIVLANCAFDKSKCLLDLYPDLFPVSPSLTINSLPNYFKQTFLAFIASEPDLPKQRLDDFKVCLNVLSRSSKSFTAAASTFHSGIRIDLSILYGYARVTDDMIDNQQGTQARQEKLSIINKFLDQLFASRPKNKWTYDVPTKMDPTEKVTINWNEFEHLLSDEELAAFRSLTHIVYYLPSEPFYELSRGYAWDIEGKKVETEADLLEYSSYVASSIGILCTFVMCYKSGKFPNGVTKEHISMIERAKEMGQVLQIVNIARDIVTDSQTLGRCYVPSNYMDSPEKELKLLKDDRNPWALGEDKLKRYALQMLNLADDYARTALNGIALLPSEVQAPVLVTTEIYRMIGVQIASQSGYLERVYVSKVKKLMIALTCMYAKFIRIQKKFSFHEKSN</sequence>
<evidence type="ECO:0000256" key="19">
    <source>
        <dbReference type="SAM" id="Phobius"/>
    </source>
</evidence>
<evidence type="ECO:0000256" key="3">
    <source>
        <dbReference type="ARBA" id="ARBA00005089"/>
    </source>
</evidence>
<keyword evidence="21" id="KW-1185">Reference proteome</keyword>
<evidence type="ECO:0000256" key="4">
    <source>
        <dbReference type="ARBA" id="ARBA00005172"/>
    </source>
</evidence>
<dbReference type="EMBL" id="CAEY01000463">
    <property type="status" value="NOT_ANNOTATED_CDS"/>
    <property type="molecule type" value="Genomic_DNA"/>
</dbReference>
<dbReference type="Gene3D" id="1.10.600.10">
    <property type="entry name" value="Farnesyl Diphosphate Synthase"/>
    <property type="match status" value="1"/>
</dbReference>
<dbReference type="UniPathway" id="UPA00799">
    <property type="reaction ID" value="UER00773"/>
</dbReference>
<evidence type="ECO:0000256" key="16">
    <source>
        <dbReference type="ARBA" id="ARBA00023268"/>
    </source>
</evidence>
<protein>
    <recommendedName>
        <fullName evidence="9">Bifunctional lycopene cyclase/phytoene synthase</fullName>
        <ecNumber evidence="8">2.5.1.32</ecNumber>
        <ecNumber evidence="7">5.5.1.19</ecNumber>
    </recommendedName>
</protein>
<dbReference type="PANTHER" id="PTHR31480">
    <property type="entry name" value="BIFUNCTIONAL LYCOPENE CYCLASE/PHYTOENE SYNTHASE"/>
    <property type="match status" value="1"/>
</dbReference>
<dbReference type="InterPro" id="IPR044843">
    <property type="entry name" value="Trans_IPPS_bact-type"/>
</dbReference>
<reference evidence="21" key="1">
    <citation type="submission" date="2011-08" db="EMBL/GenBank/DDBJ databases">
        <authorList>
            <person name="Rombauts S."/>
        </authorList>
    </citation>
    <scope>NUCLEOTIDE SEQUENCE</scope>
    <source>
        <strain evidence="21">London</strain>
    </source>
</reference>
<evidence type="ECO:0000256" key="11">
    <source>
        <dbReference type="ARBA" id="ARBA00022692"/>
    </source>
</evidence>
<evidence type="ECO:0000256" key="14">
    <source>
        <dbReference type="ARBA" id="ARBA00023136"/>
    </source>
</evidence>
<keyword evidence="14 19" id="KW-0472">Membrane</keyword>
<dbReference type="InterPro" id="IPR019845">
    <property type="entry name" value="Squalene/phytoene_synthase_CS"/>
</dbReference>
<dbReference type="Pfam" id="PF00494">
    <property type="entry name" value="SQS_PSY"/>
    <property type="match status" value="1"/>
</dbReference>
<dbReference type="STRING" id="32264.T1JSP4"/>
<dbReference type="Proteomes" id="UP000015104">
    <property type="component" value="Unassembled WGS sequence"/>
</dbReference>
<evidence type="ECO:0000256" key="6">
    <source>
        <dbReference type="ARBA" id="ARBA00008406"/>
    </source>
</evidence>
<comment type="catalytic activity">
    <reaction evidence="1">
        <text>2 (2E,6E,10E)-geranylgeranyl diphosphate = 15-cis-phytoene + 2 diphosphate</text>
        <dbReference type="Rhea" id="RHEA:34475"/>
        <dbReference type="ChEBI" id="CHEBI:27787"/>
        <dbReference type="ChEBI" id="CHEBI:33019"/>
        <dbReference type="ChEBI" id="CHEBI:58756"/>
        <dbReference type="EC" id="2.5.1.32"/>
    </reaction>
</comment>
<keyword evidence="16" id="KW-0511">Multifunctional enzyme</keyword>
<dbReference type="GO" id="GO:0016872">
    <property type="term" value="F:intramolecular lyase activity"/>
    <property type="evidence" value="ECO:0007669"/>
    <property type="project" value="InterPro"/>
</dbReference>
<dbReference type="SUPFAM" id="SSF48576">
    <property type="entry name" value="Terpenoid synthases"/>
    <property type="match status" value="1"/>
</dbReference>
<dbReference type="SFLD" id="SFLDG01212">
    <property type="entry name" value="Phytoene_synthase_like"/>
    <property type="match status" value="1"/>
</dbReference>
<evidence type="ECO:0000256" key="15">
    <source>
        <dbReference type="ARBA" id="ARBA00023235"/>
    </source>
</evidence>
<reference evidence="20" key="2">
    <citation type="submission" date="2015-06" db="UniProtKB">
        <authorList>
            <consortium name="EnsemblMetazoa"/>
        </authorList>
    </citation>
    <scope>IDENTIFICATION</scope>
</reference>
<keyword evidence="15" id="KW-0413">Isomerase</keyword>
<dbReference type="SFLD" id="SFLDS00005">
    <property type="entry name" value="Isoprenoid_Synthase_Type_I"/>
    <property type="match status" value="1"/>
</dbReference>
<keyword evidence="11 19" id="KW-0812">Transmembrane</keyword>
<dbReference type="EC" id="5.5.1.19" evidence="7"/>
<dbReference type="GO" id="GO:0045436">
    <property type="term" value="F:lycopene beta cyclase activity"/>
    <property type="evidence" value="ECO:0007669"/>
    <property type="project" value="UniProtKB-ARBA"/>
</dbReference>
<feature type="transmembrane region" description="Helical" evidence="19">
    <location>
        <begin position="146"/>
        <end position="166"/>
    </location>
</feature>
<dbReference type="HOGENOM" id="CLU_012965_0_0_1"/>
<dbReference type="InterPro" id="IPR017825">
    <property type="entry name" value="Lycopene_cyclase_dom"/>
</dbReference>
<evidence type="ECO:0000256" key="9">
    <source>
        <dbReference type="ARBA" id="ARBA00018909"/>
    </source>
</evidence>
<organism evidence="20 21">
    <name type="scientific">Tetranychus urticae</name>
    <name type="common">Two-spotted spider mite</name>
    <dbReference type="NCBI Taxonomy" id="32264"/>
    <lineage>
        <taxon>Eukaryota</taxon>
        <taxon>Metazoa</taxon>
        <taxon>Ecdysozoa</taxon>
        <taxon>Arthropoda</taxon>
        <taxon>Chelicerata</taxon>
        <taxon>Arachnida</taxon>
        <taxon>Acari</taxon>
        <taxon>Acariformes</taxon>
        <taxon>Trombidiformes</taxon>
        <taxon>Prostigmata</taxon>
        <taxon>Eleutherengona</taxon>
        <taxon>Raphignathae</taxon>
        <taxon>Tetranychoidea</taxon>
        <taxon>Tetranychidae</taxon>
        <taxon>Tetranychus</taxon>
    </lineage>
</organism>
<dbReference type="GO" id="GO:0004311">
    <property type="term" value="F:geranylgeranyl diphosphate synthase activity"/>
    <property type="evidence" value="ECO:0007669"/>
    <property type="project" value="InterPro"/>
</dbReference>
<comment type="subcellular location">
    <subcellularLocation>
        <location evidence="2">Membrane</location>
        <topology evidence="2">Multi-pass membrane protein</topology>
    </subcellularLocation>
</comment>
<evidence type="ECO:0000256" key="1">
    <source>
        <dbReference type="ARBA" id="ARBA00001805"/>
    </source>
</evidence>
<accession>T1JSP4</accession>
<evidence type="ECO:0000256" key="2">
    <source>
        <dbReference type="ARBA" id="ARBA00004141"/>
    </source>
</evidence>
<comment type="pathway">
    <text evidence="3">Carotenoid biosynthesis; beta-carotene biosynthesis.</text>
</comment>
<name>T1JSP4_TETUR</name>
<evidence type="ECO:0000256" key="17">
    <source>
        <dbReference type="ARBA" id="ARBA00029313"/>
    </source>
</evidence>
<dbReference type="InterPro" id="IPR002060">
    <property type="entry name" value="Squ/phyt_synthse"/>
</dbReference>
<dbReference type="NCBIfam" id="TIGR03462">
    <property type="entry name" value="CarR_dom_SF"/>
    <property type="match status" value="2"/>
</dbReference>
<evidence type="ECO:0000256" key="10">
    <source>
        <dbReference type="ARBA" id="ARBA00022679"/>
    </source>
</evidence>
<dbReference type="InterPro" id="IPR008949">
    <property type="entry name" value="Isoprenoid_synthase_dom_sf"/>
</dbReference>
<dbReference type="UniPathway" id="UPA00802"/>
<dbReference type="AlphaFoldDB" id="T1JSP4"/>
<comment type="similarity">
    <text evidence="5">In the N-terminal section; belongs to the lycopene beta-cyclase family.</text>
</comment>
<gene>
    <name evidence="20" type="primary">107365901</name>
</gene>
<dbReference type="eggNOG" id="ENOG502R13G">
    <property type="taxonomic scope" value="Eukaryota"/>
</dbReference>
<dbReference type="OMA" id="WACPFLL"/>
<comment type="similarity">
    <text evidence="6">In the C-terminal section; belongs to the phytoene/squalene synthase family.</text>
</comment>
<keyword evidence="12" id="KW-0125">Carotenoid biosynthesis</keyword>
<evidence type="ECO:0000256" key="7">
    <source>
        <dbReference type="ARBA" id="ARBA00012242"/>
    </source>
</evidence>
<dbReference type="GO" id="GO:0016117">
    <property type="term" value="P:carotenoid biosynthetic process"/>
    <property type="evidence" value="ECO:0007669"/>
    <property type="project" value="UniProtKB-KW"/>
</dbReference>
<dbReference type="SFLD" id="SFLDG01018">
    <property type="entry name" value="Squalene/Phytoene_Synthase_Lik"/>
    <property type="match status" value="1"/>
</dbReference>
<dbReference type="GO" id="GO:0016020">
    <property type="term" value="C:membrane"/>
    <property type="evidence" value="ECO:0007669"/>
    <property type="project" value="UniProtKB-SubCell"/>
</dbReference>
<evidence type="ECO:0000256" key="8">
    <source>
        <dbReference type="ARBA" id="ARBA00012396"/>
    </source>
</evidence>